<feature type="domain" description="ChsH2 rubredoxin-like zinc ribbon" evidence="2">
    <location>
        <begin position="22"/>
        <end position="57"/>
    </location>
</feature>
<name>A0A1G8TAF8_9BACI</name>
<evidence type="ECO:0000313" key="3">
    <source>
        <dbReference type="EMBL" id="SDJ37670.1"/>
    </source>
</evidence>
<feature type="domain" description="ChsH2 C-terminal OB-fold" evidence="1">
    <location>
        <begin position="59"/>
        <end position="108"/>
    </location>
</feature>
<proteinExistence type="predicted"/>
<evidence type="ECO:0008006" key="5">
    <source>
        <dbReference type="Google" id="ProtNLM"/>
    </source>
</evidence>
<dbReference type="SUPFAM" id="SSF50249">
    <property type="entry name" value="Nucleic acid-binding proteins"/>
    <property type="match status" value="1"/>
</dbReference>
<dbReference type="InterPro" id="IPR002878">
    <property type="entry name" value="ChsH2_C"/>
</dbReference>
<dbReference type="OrthoDB" id="9785144at2"/>
<dbReference type="Gene3D" id="6.10.30.10">
    <property type="match status" value="1"/>
</dbReference>
<evidence type="ECO:0000259" key="1">
    <source>
        <dbReference type="Pfam" id="PF01796"/>
    </source>
</evidence>
<dbReference type="AlphaFoldDB" id="A0A1G8TAF8"/>
<dbReference type="STRING" id="86666.SAMN04490247_1758"/>
<sequence>MTDFQNVSLPGPTITPISQPFWDSLKQGAFTLQRCNICEGWIFYPRAHCPHCFSQSLRWEEASGRGRLKTWSIVHRPGNPAWQKLAPYAVGVVELEEGPSILTHILSDTHQFDYLQKVKVNMITTGDQPLPFFEVYS</sequence>
<protein>
    <recommendedName>
        <fullName evidence="5">DUF35 domain-containing protein</fullName>
    </recommendedName>
</protein>
<accession>A0A1G8TAF8</accession>
<dbReference type="PANTHER" id="PTHR34075:SF5">
    <property type="entry name" value="BLR3430 PROTEIN"/>
    <property type="match status" value="1"/>
</dbReference>
<dbReference type="EMBL" id="FNEV01000004">
    <property type="protein sequence ID" value="SDJ37670.1"/>
    <property type="molecule type" value="Genomic_DNA"/>
</dbReference>
<dbReference type="Proteomes" id="UP000199225">
    <property type="component" value="Unassembled WGS sequence"/>
</dbReference>
<dbReference type="InterPro" id="IPR012340">
    <property type="entry name" value="NA-bd_OB-fold"/>
</dbReference>
<keyword evidence="4" id="KW-1185">Reference proteome</keyword>
<organism evidence="3 4">
    <name type="scientific">Salimicrobium halophilum</name>
    <dbReference type="NCBI Taxonomy" id="86666"/>
    <lineage>
        <taxon>Bacteria</taxon>
        <taxon>Bacillati</taxon>
        <taxon>Bacillota</taxon>
        <taxon>Bacilli</taxon>
        <taxon>Bacillales</taxon>
        <taxon>Bacillaceae</taxon>
        <taxon>Salimicrobium</taxon>
    </lineage>
</organism>
<dbReference type="InterPro" id="IPR022002">
    <property type="entry name" value="ChsH2_Znr"/>
</dbReference>
<dbReference type="RefSeq" id="WP_093193494.1">
    <property type="nucleotide sequence ID" value="NZ_FNEV01000004.1"/>
</dbReference>
<reference evidence="4" key="1">
    <citation type="submission" date="2016-10" db="EMBL/GenBank/DDBJ databases">
        <authorList>
            <person name="Varghese N."/>
            <person name="Submissions S."/>
        </authorList>
    </citation>
    <scope>NUCLEOTIDE SEQUENCE [LARGE SCALE GENOMIC DNA]</scope>
    <source>
        <strain evidence="4">DSM 4771</strain>
    </source>
</reference>
<evidence type="ECO:0000259" key="2">
    <source>
        <dbReference type="Pfam" id="PF12172"/>
    </source>
</evidence>
<dbReference type="Pfam" id="PF01796">
    <property type="entry name" value="OB_ChsH2_C"/>
    <property type="match status" value="1"/>
</dbReference>
<dbReference type="PANTHER" id="PTHR34075">
    <property type="entry name" value="BLR3430 PROTEIN"/>
    <property type="match status" value="1"/>
</dbReference>
<gene>
    <name evidence="3" type="ORF">SAMN04490247_1758</name>
</gene>
<dbReference type="InterPro" id="IPR052513">
    <property type="entry name" value="Thioester_dehydratase-like"/>
</dbReference>
<dbReference type="Pfam" id="PF12172">
    <property type="entry name" value="zf-ChsH2"/>
    <property type="match status" value="1"/>
</dbReference>
<evidence type="ECO:0000313" key="4">
    <source>
        <dbReference type="Proteomes" id="UP000199225"/>
    </source>
</evidence>